<evidence type="ECO:0000313" key="2">
    <source>
        <dbReference type="Proteomes" id="UP000724672"/>
    </source>
</evidence>
<dbReference type="Proteomes" id="UP000724672">
    <property type="component" value="Unassembled WGS sequence"/>
</dbReference>
<accession>A0A942UQV3</accession>
<dbReference type="RefSeq" id="WP_203365451.1">
    <property type="nucleotide sequence ID" value="NZ_WSFT01000016.1"/>
</dbReference>
<dbReference type="EMBL" id="WSFT01000016">
    <property type="protein sequence ID" value="MBS4537528.1"/>
    <property type="molecule type" value="Genomic_DNA"/>
</dbReference>
<dbReference type="AlphaFoldDB" id="A0A942UQV3"/>
<name>A0A942UQV3_9FIRM</name>
<evidence type="ECO:0000313" key="1">
    <source>
        <dbReference type="EMBL" id="MBS4537528.1"/>
    </source>
</evidence>
<reference evidence="1" key="1">
    <citation type="submission" date="2019-12" db="EMBL/GenBank/DDBJ databases">
        <title>Clostridiaceae gen. nov. sp. nov., isolated from sediment in Xinjiang, China.</title>
        <authorList>
            <person name="Zhang R."/>
        </authorList>
    </citation>
    <scope>NUCLEOTIDE SEQUENCE</scope>
    <source>
        <strain evidence="1">D2Q-11</strain>
    </source>
</reference>
<protein>
    <submittedName>
        <fullName evidence="1">Uncharacterized protein</fullName>
    </submittedName>
</protein>
<sequence>MYNMNPYMEYVPCLPYFQYDWMSMNEKQKESQKDNHLKVLFEKLVGNKVDILLNGRAEIKK</sequence>
<organism evidence="1 2">
    <name type="scientific">Anaeromonas frigoriresistens</name>
    <dbReference type="NCBI Taxonomy" id="2683708"/>
    <lineage>
        <taxon>Bacteria</taxon>
        <taxon>Bacillati</taxon>
        <taxon>Bacillota</taxon>
        <taxon>Tissierellia</taxon>
        <taxon>Tissierellales</taxon>
        <taxon>Thermohalobacteraceae</taxon>
        <taxon>Anaeromonas</taxon>
    </lineage>
</organism>
<comment type="caution">
    <text evidence="1">The sequence shown here is derived from an EMBL/GenBank/DDBJ whole genome shotgun (WGS) entry which is preliminary data.</text>
</comment>
<proteinExistence type="predicted"/>
<gene>
    <name evidence="1" type="ORF">GOQ27_03585</name>
</gene>
<keyword evidence="2" id="KW-1185">Reference proteome</keyword>